<keyword evidence="1" id="KW-0195">Cyclin</keyword>
<dbReference type="SMART" id="SM01332">
    <property type="entry name" value="Cyclin_C"/>
    <property type="match status" value="1"/>
</dbReference>
<proteinExistence type="predicted"/>
<dbReference type="InterPro" id="IPR036915">
    <property type="entry name" value="Cyclin-like_sf"/>
</dbReference>
<evidence type="ECO:0000313" key="4">
    <source>
        <dbReference type="EMBL" id="CAI2384358.1"/>
    </source>
</evidence>
<sequence>MENNSTKSCCENLKNIIPCEDHLQVCIQCSTVYVSKLEHSQKSTQLRSKYNHTVKEKTETFVCDEEINPPKYFRRSLKDEQQAPRMRSYSQRIVFEEHLPSVYMYYFKDCRFSIKQRERICTLAFSYFIQMCVNLKNLEERDLDMLVITCLLLASKLDEIDDHLPSFEYMVSHYNKSSYRIMHYGSRLTKHGHFQHSRLEECCLKTLEWNLNQTTVNDFLNSLFTQGIVLSTDKPKKQVQDYGDEDDMNANSGIITEDLIRLIKSTANYFCNLIHFILPLLNYKASLLAASCVYLARDSHVNPTWSKDLVKLTTYDKSDMEECIDLMVAHLNTVKLGGKIFDISYIIGKAPFEVNSFYSPIKPPREEASAEKQEEKKENLRDKKIASYSPKRSIPKPDIQSQKHKTEAKVKQKLTKNDSKTDILLNESPYLTNRILHTINTQSYGIPCSTKNQLAPVMAKPHQRKLYNIKPQKLFKKKQIFDKSHSNYRSQIGLNSHRREIITRPNESFLYLPSKSHLARGALPLEQRSRSRIQGGNPPCSGSFVTQRGGEFFYQPEKRIKKAMSRRNIAIVENTTVMQGLERGKQPRQAKIFSDKKEQQSDKLLANHLKKYSLAMMHEKDEDTSLNKRFDLATVEQIKEVNDSENADQSPSVQQFVRRRKFPHWNGESIDHETLPSVSKLSSHTELNSAKKPQLKPTLRFLQDGISYSYKKNKYVRNNRA</sequence>
<evidence type="ECO:0000256" key="1">
    <source>
        <dbReference type="ARBA" id="ARBA00023127"/>
    </source>
</evidence>
<organism evidence="4 5">
    <name type="scientific">Euplotes crassus</name>
    <dbReference type="NCBI Taxonomy" id="5936"/>
    <lineage>
        <taxon>Eukaryota</taxon>
        <taxon>Sar</taxon>
        <taxon>Alveolata</taxon>
        <taxon>Ciliophora</taxon>
        <taxon>Intramacronucleata</taxon>
        <taxon>Spirotrichea</taxon>
        <taxon>Hypotrichia</taxon>
        <taxon>Euplotida</taxon>
        <taxon>Euplotidae</taxon>
        <taxon>Moneuplotes</taxon>
    </lineage>
</organism>
<gene>
    <name evidence="4" type="ORF">ECRASSUSDP1_LOCUS25883</name>
</gene>
<dbReference type="InterPro" id="IPR004367">
    <property type="entry name" value="Cyclin_C-dom"/>
</dbReference>
<dbReference type="Gene3D" id="1.10.472.10">
    <property type="entry name" value="Cyclin-like"/>
    <property type="match status" value="2"/>
</dbReference>
<dbReference type="Pfam" id="PF02984">
    <property type="entry name" value="Cyclin_C"/>
    <property type="match status" value="1"/>
</dbReference>
<dbReference type="CDD" id="cd20529">
    <property type="entry name" value="CYCLIN_CCNJ-like_rpt2"/>
    <property type="match status" value="1"/>
</dbReference>
<dbReference type="InterPro" id="IPR039361">
    <property type="entry name" value="Cyclin"/>
</dbReference>
<dbReference type="PANTHER" id="PTHR10177">
    <property type="entry name" value="CYCLINS"/>
    <property type="match status" value="1"/>
</dbReference>
<keyword evidence="5" id="KW-1185">Reference proteome</keyword>
<feature type="domain" description="Cyclin C-terminal" evidence="3">
    <location>
        <begin position="214"/>
        <end position="360"/>
    </location>
</feature>
<accession>A0AAD1Y2T7</accession>
<evidence type="ECO:0000313" key="5">
    <source>
        <dbReference type="Proteomes" id="UP001295684"/>
    </source>
</evidence>
<dbReference type="EMBL" id="CAMPGE010026686">
    <property type="protein sequence ID" value="CAI2384358.1"/>
    <property type="molecule type" value="Genomic_DNA"/>
</dbReference>
<evidence type="ECO:0000259" key="3">
    <source>
        <dbReference type="SMART" id="SM01332"/>
    </source>
</evidence>
<dbReference type="AlphaFoldDB" id="A0AAD1Y2T7"/>
<reference evidence="4" key="1">
    <citation type="submission" date="2023-07" db="EMBL/GenBank/DDBJ databases">
        <authorList>
            <consortium name="AG Swart"/>
            <person name="Singh M."/>
            <person name="Singh A."/>
            <person name="Seah K."/>
            <person name="Emmerich C."/>
        </authorList>
    </citation>
    <scope>NUCLEOTIDE SEQUENCE</scope>
    <source>
        <strain evidence="4">DP1</strain>
    </source>
</reference>
<evidence type="ECO:0000256" key="2">
    <source>
        <dbReference type="SAM" id="MobiDB-lite"/>
    </source>
</evidence>
<name>A0AAD1Y2T7_EUPCR</name>
<feature type="compositionally biased region" description="Basic and acidic residues" evidence="2">
    <location>
        <begin position="404"/>
        <end position="413"/>
    </location>
</feature>
<dbReference type="InterPro" id="IPR006671">
    <property type="entry name" value="Cyclin_N"/>
</dbReference>
<feature type="compositionally biased region" description="Basic and acidic residues" evidence="2">
    <location>
        <begin position="364"/>
        <end position="385"/>
    </location>
</feature>
<comment type="caution">
    <text evidence="4">The sequence shown here is derived from an EMBL/GenBank/DDBJ whole genome shotgun (WGS) entry which is preliminary data.</text>
</comment>
<dbReference type="Pfam" id="PF00134">
    <property type="entry name" value="Cyclin_N"/>
    <property type="match status" value="1"/>
</dbReference>
<dbReference type="Proteomes" id="UP001295684">
    <property type="component" value="Unassembled WGS sequence"/>
</dbReference>
<dbReference type="SUPFAM" id="SSF47954">
    <property type="entry name" value="Cyclin-like"/>
    <property type="match status" value="2"/>
</dbReference>
<protein>
    <recommendedName>
        <fullName evidence="3">Cyclin C-terminal domain-containing protein</fullName>
    </recommendedName>
</protein>
<feature type="region of interest" description="Disordered" evidence="2">
    <location>
        <begin position="364"/>
        <end position="413"/>
    </location>
</feature>